<sequence length="97" mass="10439">MIQAASGAFPRTVSRMTICSVRPSQPTTEVSRSTATWDSLLGTIAPQPQAYAGLISEPSCSDTSISSSESARDVHARPSPRTLCFPLVRRMYCLPPP</sequence>
<name>A0ABQ2VU39_9ACTN</name>
<proteinExistence type="predicted"/>
<reference evidence="2" key="1">
    <citation type="journal article" date="2019" name="Int. J. Syst. Evol. Microbiol.">
        <title>The Global Catalogue of Microorganisms (GCM) 10K type strain sequencing project: providing services to taxonomists for standard genome sequencing and annotation.</title>
        <authorList>
            <consortium name="The Broad Institute Genomics Platform"/>
            <consortium name="The Broad Institute Genome Sequencing Center for Infectious Disease"/>
            <person name="Wu L."/>
            <person name="Ma J."/>
        </authorList>
    </citation>
    <scope>NUCLEOTIDE SEQUENCE [LARGE SCALE GENOMIC DNA]</scope>
    <source>
        <strain evidence="2">JCM 4376</strain>
    </source>
</reference>
<evidence type="ECO:0000313" key="1">
    <source>
        <dbReference type="EMBL" id="GGV78106.1"/>
    </source>
</evidence>
<gene>
    <name evidence="1" type="ORF">GCM10015535_12400</name>
</gene>
<evidence type="ECO:0000313" key="2">
    <source>
        <dbReference type="Proteomes" id="UP000660675"/>
    </source>
</evidence>
<comment type="caution">
    <text evidence="1">The sequence shown here is derived from an EMBL/GenBank/DDBJ whole genome shotgun (WGS) entry which is preliminary data.</text>
</comment>
<dbReference type="Proteomes" id="UP000660675">
    <property type="component" value="Unassembled WGS sequence"/>
</dbReference>
<protein>
    <submittedName>
        <fullName evidence="1">Uncharacterized protein</fullName>
    </submittedName>
</protein>
<dbReference type="EMBL" id="BMTF01000003">
    <property type="protein sequence ID" value="GGV78106.1"/>
    <property type="molecule type" value="Genomic_DNA"/>
</dbReference>
<keyword evidence="2" id="KW-1185">Reference proteome</keyword>
<accession>A0ABQ2VU39</accession>
<organism evidence="1 2">
    <name type="scientific">Streptomyces gelaticus</name>
    <dbReference type="NCBI Taxonomy" id="285446"/>
    <lineage>
        <taxon>Bacteria</taxon>
        <taxon>Bacillati</taxon>
        <taxon>Actinomycetota</taxon>
        <taxon>Actinomycetes</taxon>
        <taxon>Kitasatosporales</taxon>
        <taxon>Streptomycetaceae</taxon>
        <taxon>Streptomyces</taxon>
    </lineage>
</organism>